<keyword evidence="3" id="KW-1185">Reference proteome</keyword>
<dbReference type="InterPro" id="IPR001623">
    <property type="entry name" value="DnaJ_domain"/>
</dbReference>
<feature type="domain" description="J" evidence="1">
    <location>
        <begin position="28"/>
        <end position="91"/>
    </location>
</feature>
<dbReference type="PANTHER" id="PTHR44825:SF1">
    <property type="entry name" value="DNAJ HOMOLOG SUBFAMILY C MEMBER 4"/>
    <property type="match status" value="1"/>
</dbReference>
<dbReference type="PROSITE" id="PS50076">
    <property type="entry name" value="DNAJ_2"/>
    <property type="match status" value="1"/>
</dbReference>
<evidence type="ECO:0000313" key="2">
    <source>
        <dbReference type="EMBL" id="KZC05042.1"/>
    </source>
</evidence>
<name>A0A154NZN3_DUFNO</name>
<proteinExistence type="predicted"/>
<dbReference type="OrthoDB" id="445556at2759"/>
<dbReference type="CDD" id="cd06257">
    <property type="entry name" value="DnaJ"/>
    <property type="match status" value="1"/>
</dbReference>
<protein>
    <submittedName>
        <fullName evidence="2">DnaJ like protein subfamily C member 4</fullName>
    </submittedName>
</protein>
<dbReference type="SMART" id="SM00271">
    <property type="entry name" value="DnaJ"/>
    <property type="match status" value="1"/>
</dbReference>
<accession>A0A154NZN3</accession>
<dbReference type="InterPro" id="IPR036869">
    <property type="entry name" value="J_dom_sf"/>
</dbReference>
<dbReference type="EMBL" id="KQ434786">
    <property type="protein sequence ID" value="KZC05042.1"/>
    <property type="molecule type" value="Genomic_DNA"/>
</dbReference>
<dbReference type="Gene3D" id="1.10.287.110">
    <property type="entry name" value="DnaJ domain"/>
    <property type="match status" value="1"/>
</dbReference>
<dbReference type="AlphaFoldDB" id="A0A154NZN3"/>
<evidence type="ECO:0000259" key="1">
    <source>
        <dbReference type="PROSITE" id="PS50076"/>
    </source>
</evidence>
<dbReference type="PRINTS" id="PR00625">
    <property type="entry name" value="JDOMAIN"/>
</dbReference>
<dbReference type="PANTHER" id="PTHR44825">
    <property type="match status" value="1"/>
</dbReference>
<sequence length="177" mass="21517">MFRIYKFEIPVVIRHYGNYCYRQRAQCNHYDTLRISPNATEREIKNAYIKLSKKMHPDNSSEGNHADFVKINEAYTILSKKHTRRDYDMSLKHYYPYTHHPFRQHNGNDTWRPNPTYADWGFKEYSTNHKIEIIRRSMKYQLEYERIKAEAEGKTVEEQLKNIMESKNNHESTFWSK</sequence>
<dbReference type="Pfam" id="PF00226">
    <property type="entry name" value="DnaJ"/>
    <property type="match status" value="1"/>
</dbReference>
<gene>
    <name evidence="2" type="ORF">WN55_08646</name>
</gene>
<reference evidence="2 3" key="1">
    <citation type="submission" date="2015-07" db="EMBL/GenBank/DDBJ databases">
        <title>The genome of Dufourea novaeangliae.</title>
        <authorList>
            <person name="Pan H."/>
            <person name="Kapheim K."/>
        </authorList>
    </citation>
    <scope>NUCLEOTIDE SEQUENCE [LARGE SCALE GENOMIC DNA]</scope>
    <source>
        <strain evidence="2">0120121106</strain>
        <tissue evidence="2">Whole body</tissue>
    </source>
</reference>
<evidence type="ECO:0000313" key="3">
    <source>
        <dbReference type="Proteomes" id="UP000076502"/>
    </source>
</evidence>
<organism evidence="2 3">
    <name type="scientific">Dufourea novaeangliae</name>
    <name type="common">Sweat bee</name>
    <dbReference type="NCBI Taxonomy" id="178035"/>
    <lineage>
        <taxon>Eukaryota</taxon>
        <taxon>Metazoa</taxon>
        <taxon>Ecdysozoa</taxon>
        <taxon>Arthropoda</taxon>
        <taxon>Hexapoda</taxon>
        <taxon>Insecta</taxon>
        <taxon>Pterygota</taxon>
        <taxon>Neoptera</taxon>
        <taxon>Endopterygota</taxon>
        <taxon>Hymenoptera</taxon>
        <taxon>Apocrita</taxon>
        <taxon>Aculeata</taxon>
        <taxon>Apoidea</taxon>
        <taxon>Anthophila</taxon>
        <taxon>Halictidae</taxon>
        <taxon>Rophitinae</taxon>
        <taxon>Dufourea</taxon>
    </lineage>
</organism>
<dbReference type="Proteomes" id="UP000076502">
    <property type="component" value="Unassembled WGS sequence"/>
</dbReference>
<dbReference type="SUPFAM" id="SSF46565">
    <property type="entry name" value="Chaperone J-domain"/>
    <property type="match status" value="1"/>
</dbReference>
<dbReference type="InterPro" id="IPR052763">
    <property type="entry name" value="DnaJ_C4"/>
</dbReference>
<dbReference type="STRING" id="178035.A0A154NZN3"/>